<accession>A0A2D3WFE4</accession>
<dbReference type="Proteomes" id="UP000228859">
    <property type="component" value="Unassembled WGS sequence"/>
</dbReference>
<gene>
    <name evidence="1" type="ORF">CFH83_04880</name>
</gene>
<proteinExistence type="predicted"/>
<dbReference type="PROSITE" id="PS51257">
    <property type="entry name" value="PROKAR_LIPOPROTEIN"/>
    <property type="match status" value="1"/>
</dbReference>
<protein>
    <recommendedName>
        <fullName evidence="3">Lipoprotein</fullName>
    </recommendedName>
</protein>
<reference evidence="1 2" key="1">
    <citation type="journal article" date="2017" name="Front. Microbiol.">
        <title>Comparative Genomic Analysis of the Class Epsilonproteobacteria and Proposed Reclassification to Epsilonbacteraeota (phyl. nov.).</title>
        <authorList>
            <person name="Waite D.W."/>
            <person name="Vanwonterghem I."/>
            <person name="Rinke C."/>
            <person name="Parks D.H."/>
            <person name="Zhang Y."/>
            <person name="Takai K."/>
            <person name="Sievert S.M."/>
            <person name="Simon J."/>
            <person name="Campbell B.J."/>
            <person name="Hanson T.E."/>
            <person name="Woyke T."/>
            <person name="Klotz M.G."/>
            <person name="Hugenholtz P."/>
        </authorList>
    </citation>
    <scope>NUCLEOTIDE SEQUENCE [LARGE SCALE GENOMIC DNA]</scope>
    <source>
        <strain evidence="1">UBA12443</strain>
    </source>
</reference>
<name>A0A2D3WFE4_9BACT</name>
<comment type="caution">
    <text evidence="1">The sequence shown here is derived from an EMBL/GenBank/DDBJ whole genome shotgun (WGS) entry which is preliminary data.</text>
</comment>
<dbReference type="AlphaFoldDB" id="A0A2D3WFE4"/>
<organism evidence="1 2">
    <name type="scientific">Sulfuricurvum kujiense</name>
    <dbReference type="NCBI Taxonomy" id="148813"/>
    <lineage>
        <taxon>Bacteria</taxon>
        <taxon>Pseudomonadati</taxon>
        <taxon>Campylobacterota</taxon>
        <taxon>Epsilonproteobacteria</taxon>
        <taxon>Campylobacterales</taxon>
        <taxon>Sulfurimonadaceae</taxon>
        <taxon>Sulfuricurvum</taxon>
    </lineage>
</organism>
<dbReference type="EMBL" id="DLUI01000071">
    <property type="protein sequence ID" value="DAB38625.1"/>
    <property type="molecule type" value="Genomic_DNA"/>
</dbReference>
<evidence type="ECO:0000313" key="1">
    <source>
        <dbReference type="EMBL" id="DAB38625.1"/>
    </source>
</evidence>
<evidence type="ECO:0008006" key="3">
    <source>
        <dbReference type="Google" id="ProtNLM"/>
    </source>
</evidence>
<sequence>MQKFFILWVSILALFFTGCSTKHYRVSEPKIITLKTPKLKFADTGYIRHDETSVEVELFTAGVAVEKISIDSQVCVSSGCMSEEAFVKEYLYPDYPADTMRNIVLGKDIFGGRGKEEMCDGRLFQFIRNDEMDIIYRRGKGEIYFKDRLNSLIIKIEDLDTNQSLP</sequence>
<evidence type="ECO:0000313" key="2">
    <source>
        <dbReference type="Proteomes" id="UP000228859"/>
    </source>
</evidence>
<dbReference type="RefSeq" id="WP_294893315.1">
    <property type="nucleotide sequence ID" value="NZ_DLUI01000071.1"/>
</dbReference>